<evidence type="ECO:0008006" key="4">
    <source>
        <dbReference type="Google" id="ProtNLM"/>
    </source>
</evidence>
<feature type="compositionally biased region" description="Polar residues" evidence="1">
    <location>
        <begin position="1"/>
        <end position="10"/>
    </location>
</feature>
<evidence type="ECO:0000256" key="1">
    <source>
        <dbReference type="SAM" id="MobiDB-lite"/>
    </source>
</evidence>
<reference evidence="3" key="1">
    <citation type="submission" date="2016-06" db="EMBL/GenBank/DDBJ databases">
        <title>Parallel loss of symbiosis genes in relatives of nitrogen-fixing non-legume Parasponia.</title>
        <authorList>
            <person name="Van Velzen R."/>
            <person name="Holmer R."/>
            <person name="Bu F."/>
            <person name="Rutten L."/>
            <person name="Van Zeijl A."/>
            <person name="Liu W."/>
            <person name="Santuari L."/>
            <person name="Cao Q."/>
            <person name="Sharma T."/>
            <person name="Shen D."/>
            <person name="Roswanjaya Y."/>
            <person name="Wardhani T."/>
            <person name="Kalhor M.S."/>
            <person name="Jansen J."/>
            <person name="Van den Hoogen J."/>
            <person name="Gungor B."/>
            <person name="Hartog M."/>
            <person name="Hontelez J."/>
            <person name="Verver J."/>
            <person name="Yang W.-C."/>
            <person name="Schijlen E."/>
            <person name="Repin R."/>
            <person name="Schilthuizen M."/>
            <person name="Schranz E."/>
            <person name="Heidstra R."/>
            <person name="Miyata K."/>
            <person name="Fedorova E."/>
            <person name="Kohlen W."/>
            <person name="Bisseling T."/>
            <person name="Smit S."/>
            <person name="Geurts R."/>
        </authorList>
    </citation>
    <scope>NUCLEOTIDE SEQUENCE [LARGE SCALE GENOMIC DNA]</scope>
    <source>
        <strain evidence="3">cv. RG33-2</strain>
    </source>
</reference>
<keyword evidence="3" id="KW-1185">Reference proteome</keyword>
<comment type="caution">
    <text evidence="2">The sequence shown here is derived from an EMBL/GenBank/DDBJ whole genome shotgun (WGS) entry which is preliminary data.</text>
</comment>
<organism evidence="2 3">
    <name type="scientific">Trema orientale</name>
    <name type="common">Charcoal tree</name>
    <name type="synonym">Celtis orientalis</name>
    <dbReference type="NCBI Taxonomy" id="63057"/>
    <lineage>
        <taxon>Eukaryota</taxon>
        <taxon>Viridiplantae</taxon>
        <taxon>Streptophyta</taxon>
        <taxon>Embryophyta</taxon>
        <taxon>Tracheophyta</taxon>
        <taxon>Spermatophyta</taxon>
        <taxon>Magnoliopsida</taxon>
        <taxon>eudicotyledons</taxon>
        <taxon>Gunneridae</taxon>
        <taxon>Pentapetalae</taxon>
        <taxon>rosids</taxon>
        <taxon>fabids</taxon>
        <taxon>Rosales</taxon>
        <taxon>Cannabaceae</taxon>
        <taxon>Trema</taxon>
    </lineage>
</organism>
<dbReference type="Proteomes" id="UP000237000">
    <property type="component" value="Unassembled WGS sequence"/>
</dbReference>
<dbReference type="OrthoDB" id="1938888at2759"/>
<feature type="region of interest" description="Disordered" evidence="1">
    <location>
        <begin position="1"/>
        <end position="23"/>
    </location>
</feature>
<evidence type="ECO:0000313" key="3">
    <source>
        <dbReference type="Proteomes" id="UP000237000"/>
    </source>
</evidence>
<name>A0A2P5F272_TREOI</name>
<proteinExistence type="predicted"/>
<dbReference type="AlphaFoldDB" id="A0A2P5F272"/>
<protein>
    <recommendedName>
        <fullName evidence="4">Reverse transcriptase domain-containing protein</fullName>
    </recommendedName>
</protein>
<sequence>MSLMVNNSRTGPKYSKFPSQDNSNKVKIPSFDGSFEIEEFLDWIQRVDKYFEYVDEEPPKQCSRLFVHDNLEGFEIEDKLDDSELLAQEENNCMVENSEVELENEKLEEMECSRLVYMLLGKETSFEVAILEEAKTLTEKFSDMFPMELPDELPPLQDIQYQIDLKPNIVIESDHKSLIIQSEAFQPFFDVLNF</sequence>
<dbReference type="EMBL" id="JXTC01000070">
    <property type="protein sequence ID" value="PON91897.1"/>
    <property type="molecule type" value="Genomic_DNA"/>
</dbReference>
<dbReference type="InParanoid" id="A0A2P5F272"/>
<gene>
    <name evidence="2" type="ORF">TorRG33x02_122280</name>
</gene>
<accession>A0A2P5F272</accession>
<evidence type="ECO:0000313" key="2">
    <source>
        <dbReference type="EMBL" id="PON91897.1"/>
    </source>
</evidence>